<dbReference type="InterPro" id="IPR007560">
    <property type="entry name" value="Restrct_endonuc_IV_Mrr"/>
</dbReference>
<dbReference type="GO" id="GO:0015666">
    <property type="term" value="F:restriction endodeoxyribonuclease activity"/>
    <property type="evidence" value="ECO:0007669"/>
    <property type="project" value="TreeGrafter"/>
</dbReference>
<dbReference type="Proteomes" id="UP000275027">
    <property type="component" value="Unassembled WGS sequence"/>
</dbReference>
<dbReference type="PANTHER" id="PTHR30015">
    <property type="entry name" value="MRR RESTRICTION SYSTEM PROTEIN"/>
    <property type="match status" value="1"/>
</dbReference>
<name>A0A497U4K9_9FLAO</name>
<keyword evidence="3" id="KW-0255">Endonuclease</keyword>
<protein>
    <submittedName>
        <fullName evidence="3">Restriction endonuclease</fullName>
    </submittedName>
</protein>
<dbReference type="Gene3D" id="3.40.1350.10">
    <property type="match status" value="1"/>
</dbReference>
<evidence type="ECO:0000313" key="5">
    <source>
        <dbReference type="Proteomes" id="UP000275027"/>
    </source>
</evidence>
<dbReference type="InterPro" id="IPR011335">
    <property type="entry name" value="Restrct_endonuc-II-like"/>
</dbReference>
<dbReference type="InterPro" id="IPR052906">
    <property type="entry name" value="Type_IV_Methyl-Rstrct_Enzyme"/>
</dbReference>
<dbReference type="EMBL" id="PJND01000010">
    <property type="protein sequence ID" value="PKW20236.1"/>
    <property type="molecule type" value="Genomic_DNA"/>
</dbReference>
<dbReference type="InterPro" id="IPR011856">
    <property type="entry name" value="tRNA_endonuc-like_dom_sf"/>
</dbReference>
<organism evidence="3 5">
    <name type="scientific">Flavobacterium lindanitolerans</name>
    <dbReference type="NCBI Taxonomy" id="428988"/>
    <lineage>
        <taxon>Bacteria</taxon>
        <taxon>Pseudomonadati</taxon>
        <taxon>Bacteroidota</taxon>
        <taxon>Flavobacteriia</taxon>
        <taxon>Flavobacteriales</taxon>
        <taxon>Flavobacteriaceae</taxon>
        <taxon>Flavobacterium</taxon>
    </lineage>
</organism>
<feature type="domain" description="Restriction endonuclease type IV Mrr" evidence="1">
    <location>
        <begin position="135"/>
        <end position="251"/>
    </location>
</feature>
<dbReference type="Proteomes" id="UP000233767">
    <property type="component" value="Unassembled WGS sequence"/>
</dbReference>
<evidence type="ECO:0000313" key="3">
    <source>
        <dbReference type="EMBL" id="RLJ23805.1"/>
    </source>
</evidence>
<dbReference type="Pfam" id="PF04471">
    <property type="entry name" value="Mrr_cat"/>
    <property type="match status" value="1"/>
</dbReference>
<reference evidence="3 5" key="2">
    <citation type="submission" date="2018-10" db="EMBL/GenBank/DDBJ databases">
        <title>Genomic Encyclopedia of Archaeal and Bacterial Type Strains, Phase II (KMG-II): from individual species to whole genera.</title>
        <authorList>
            <person name="Goeker M."/>
        </authorList>
    </citation>
    <scope>NUCLEOTIDE SEQUENCE [LARGE SCALE GENOMIC DNA]</scope>
    <source>
        <strain evidence="3 5">DSM 21886</strain>
    </source>
</reference>
<sequence length="254" mass="29379">MKIKSITERTFYSRNIQKHEMASMLGKEEKWFEESDNNLLATIIRDKVDNDWAYMILAKERNDEYRAVEVDVSFQTMEVAENQLMIKLNKLITSGEYKEELYSDNETSETSSSLIITDINEEVKKYLKKHPEKLHDLSPRKFEELVASILEDMGLDVTLTKETRDGGSDIIARVKNSIASFLILVECKKYSPEHKVNVGIIREVAGVHSLKEPSKSIIVTTSTFTKDAIKEAALHKEKIELKDYYNLKDWLNTY</sequence>
<dbReference type="PANTHER" id="PTHR30015:SF6">
    <property type="entry name" value="SLL1429 PROTEIN"/>
    <property type="match status" value="1"/>
</dbReference>
<keyword evidence="3" id="KW-0540">Nuclease</keyword>
<dbReference type="AlphaFoldDB" id="A0A497U4K9"/>
<reference evidence="2 4" key="1">
    <citation type="submission" date="2017-12" db="EMBL/GenBank/DDBJ databases">
        <title>Genomic Encyclopedia of Type Strains, Phase III (KMG-III): the genomes of soil and plant-associated and newly described type strains.</title>
        <authorList>
            <person name="Whitman W."/>
        </authorList>
    </citation>
    <scope>NUCLEOTIDE SEQUENCE [LARGE SCALE GENOMIC DNA]</scope>
    <source>
        <strain evidence="2 4">IP-10</strain>
    </source>
</reference>
<evidence type="ECO:0000259" key="1">
    <source>
        <dbReference type="Pfam" id="PF04471"/>
    </source>
</evidence>
<dbReference type="EMBL" id="RCCB01000014">
    <property type="protein sequence ID" value="RLJ23805.1"/>
    <property type="molecule type" value="Genomic_DNA"/>
</dbReference>
<gene>
    <name evidence="2" type="ORF">B0G92_2948</name>
    <name evidence="3" type="ORF">CLV50_3079</name>
</gene>
<dbReference type="GO" id="GO:0009307">
    <property type="term" value="P:DNA restriction-modification system"/>
    <property type="evidence" value="ECO:0007669"/>
    <property type="project" value="InterPro"/>
</dbReference>
<proteinExistence type="predicted"/>
<evidence type="ECO:0000313" key="2">
    <source>
        <dbReference type="EMBL" id="PKW20236.1"/>
    </source>
</evidence>
<keyword evidence="3" id="KW-0378">Hydrolase</keyword>
<comment type="caution">
    <text evidence="3">The sequence shown here is derived from an EMBL/GenBank/DDBJ whole genome shotgun (WGS) entry which is preliminary data.</text>
</comment>
<dbReference type="RefSeq" id="WP_101472768.1">
    <property type="nucleotide sequence ID" value="NZ_PJND01000010.1"/>
</dbReference>
<evidence type="ECO:0000313" key="4">
    <source>
        <dbReference type="Proteomes" id="UP000233767"/>
    </source>
</evidence>
<dbReference type="GO" id="GO:0003677">
    <property type="term" value="F:DNA binding"/>
    <property type="evidence" value="ECO:0007669"/>
    <property type="project" value="InterPro"/>
</dbReference>
<dbReference type="SUPFAM" id="SSF52980">
    <property type="entry name" value="Restriction endonuclease-like"/>
    <property type="match status" value="1"/>
</dbReference>
<keyword evidence="4" id="KW-1185">Reference proteome</keyword>
<accession>A0A497U4K9</accession>